<dbReference type="GO" id="GO:0004252">
    <property type="term" value="F:serine-type endopeptidase activity"/>
    <property type="evidence" value="ECO:0007669"/>
    <property type="project" value="UniProtKB-EC"/>
</dbReference>
<dbReference type="SMR" id="A0A1S4FDH3"/>
<evidence type="ECO:0000256" key="7">
    <source>
        <dbReference type="ARBA" id="ARBA00022825"/>
    </source>
</evidence>
<dbReference type="EnsemblMetazoa" id="AAEL006429-RA">
    <property type="protein sequence ID" value="AAEL006429-PA"/>
    <property type="gene ID" value="AAEL006429"/>
</dbReference>
<dbReference type="VEuPathDB" id="VectorBase:AAEL006429"/>
<protein>
    <recommendedName>
        <fullName evidence="11">trypsin</fullName>
        <ecNumber evidence="11">3.4.21.4</ecNumber>
    </recommendedName>
</protein>
<dbReference type="InterPro" id="IPR043504">
    <property type="entry name" value="Peptidase_S1_PA_chymotrypsin"/>
</dbReference>
<dbReference type="InterPro" id="IPR009003">
    <property type="entry name" value="Peptidase_S1_PA"/>
</dbReference>
<evidence type="ECO:0000256" key="3">
    <source>
        <dbReference type="ARBA" id="ARBA00022670"/>
    </source>
</evidence>
<dbReference type="GO" id="GO:0005615">
    <property type="term" value="C:extracellular space"/>
    <property type="evidence" value="ECO:0007669"/>
    <property type="project" value="TreeGrafter"/>
</dbReference>
<accession>A0A1S4FDH3</accession>
<gene>
    <name evidence="14" type="primary">5567970</name>
</gene>
<evidence type="ECO:0000313" key="15">
    <source>
        <dbReference type="Proteomes" id="UP000008820"/>
    </source>
</evidence>
<keyword evidence="6" id="KW-0378">Hydrolase</keyword>
<dbReference type="InterPro" id="IPR033116">
    <property type="entry name" value="TRYPSIN_SER"/>
</dbReference>
<comment type="function">
    <text evidence="12">Major function may be to aid in digestion of the blood meal.</text>
</comment>
<evidence type="ECO:0000256" key="2">
    <source>
        <dbReference type="ARBA" id="ARBA00022525"/>
    </source>
</evidence>
<proteinExistence type="inferred from homology"/>
<comment type="similarity">
    <text evidence="10">Belongs to the peptidase S1 family. CLIP subfamily.</text>
</comment>
<dbReference type="GO" id="GO:0006508">
    <property type="term" value="P:proteolysis"/>
    <property type="evidence" value="ECO:0007669"/>
    <property type="project" value="UniProtKB-KW"/>
</dbReference>
<dbReference type="PROSITE" id="PS00135">
    <property type="entry name" value="TRYPSIN_SER"/>
    <property type="match status" value="1"/>
</dbReference>
<keyword evidence="15" id="KW-1185">Reference proteome</keyword>
<keyword evidence="5" id="KW-0222">Digestion</keyword>
<evidence type="ECO:0000313" key="14">
    <source>
        <dbReference type="EnsemblMetazoa" id="AAEL006429-PA"/>
    </source>
</evidence>
<evidence type="ECO:0000256" key="12">
    <source>
        <dbReference type="ARBA" id="ARBA00060213"/>
    </source>
</evidence>
<evidence type="ECO:0000256" key="8">
    <source>
        <dbReference type="ARBA" id="ARBA00023145"/>
    </source>
</evidence>
<sequence>MASLLPSLVYFIVLFNCCKLVTPSTDERIVGGYDDTIENVPYTVSLNKIGFGHFCGGTLISFEWVLTAAHCLVGETPDDLYVRAGSTYKNKGGTIRKVQRVIPHERYSKEINLDFDIGLVQLKRPLPASDYIDWIPLIMYDTTRPGNECIISGWGTTKQKETQFQLLKSAVVQIVSKNACQRALYRKVITRNMMCAGAQKHDACQGDSGGPMICTGRLTGVVSWGEGCATIGKPGVYTSVFELRSWILDYAGSYLN</sequence>
<dbReference type="Proteomes" id="UP000008820">
    <property type="component" value="Chromosome 2"/>
</dbReference>
<dbReference type="InterPro" id="IPR050127">
    <property type="entry name" value="Serine_Proteases_S1"/>
</dbReference>
<evidence type="ECO:0000256" key="5">
    <source>
        <dbReference type="ARBA" id="ARBA00022757"/>
    </source>
</evidence>
<dbReference type="InterPro" id="IPR018114">
    <property type="entry name" value="TRYPSIN_HIS"/>
</dbReference>
<dbReference type="PANTHER" id="PTHR24264:SF65">
    <property type="entry name" value="SRCR DOMAIN-CONTAINING PROTEIN"/>
    <property type="match status" value="1"/>
</dbReference>
<dbReference type="Gene3D" id="2.40.10.10">
    <property type="entry name" value="Trypsin-like serine proteases"/>
    <property type="match status" value="1"/>
</dbReference>
<keyword evidence="8" id="KW-0865">Zymogen</keyword>
<dbReference type="PANTHER" id="PTHR24264">
    <property type="entry name" value="TRYPSIN-RELATED"/>
    <property type="match status" value="1"/>
</dbReference>
<keyword evidence="9" id="KW-1015">Disulfide bond</keyword>
<dbReference type="GO" id="GO:0007586">
    <property type="term" value="P:digestion"/>
    <property type="evidence" value="ECO:0007669"/>
    <property type="project" value="UniProtKB-KW"/>
</dbReference>
<dbReference type="CDD" id="cd00190">
    <property type="entry name" value="Tryp_SPc"/>
    <property type="match status" value="1"/>
</dbReference>
<evidence type="ECO:0000256" key="9">
    <source>
        <dbReference type="ARBA" id="ARBA00023157"/>
    </source>
</evidence>
<evidence type="ECO:0000256" key="10">
    <source>
        <dbReference type="ARBA" id="ARBA00024195"/>
    </source>
</evidence>
<evidence type="ECO:0000256" key="11">
    <source>
        <dbReference type="ARBA" id="ARBA00038868"/>
    </source>
</evidence>
<keyword evidence="4" id="KW-0732">Signal</keyword>
<dbReference type="FunFam" id="2.40.10.10:FF:000077">
    <property type="entry name" value="Predicted protein"/>
    <property type="match status" value="1"/>
</dbReference>
<evidence type="ECO:0000256" key="1">
    <source>
        <dbReference type="ARBA" id="ARBA00004613"/>
    </source>
</evidence>
<organism evidence="14 15">
    <name type="scientific">Aedes aegypti</name>
    <name type="common">Yellowfever mosquito</name>
    <name type="synonym">Culex aegypti</name>
    <dbReference type="NCBI Taxonomy" id="7159"/>
    <lineage>
        <taxon>Eukaryota</taxon>
        <taxon>Metazoa</taxon>
        <taxon>Ecdysozoa</taxon>
        <taxon>Arthropoda</taxon>
        <taxon>Hexapoda</taxon>
        <taxon>Insecta</taxon>
        <taxon>Pterygota</taxon>
        <taxon>Neoptera</taxon>
        <taxon>Endopterygota</taxon>
        <taxon>Diptera</taxon>
        <taxon>Nematocera</taxon>
        <taxon>Culicoidea</taxon>
        <taxon>Culicidae</taxon>
        <taxon>Culicinae</taxon>
        <taxon>Aedini</taxon>
        <taxon>Aedes</taxon>
        <taxon>Stegomyia</taxon>
    </lineage>
</organism>
<dbReference type="PROSITE" id="PS50240">
    <property type="entry name" value="TRYPSIN_DOM"/>
    <property type="match status" value="1"/>
</dbReference>
<feature type="domain" description="Peptidase S1" evidence="13">
    <location>
        <begin position="29"/>
        <end position="252"/>
    </location>
</feature>
<dbReference type="SUPFAM" id="SSF50494">
    <property type="entry name" value="Trypsin-like serine proteases"/>
    <property type="match status" value="1"/>
</dbReference>
<comment type="subcellular location">
    <subcellularLocation>
        <location evidence="1">Secreted</location>
    </subcellularLocation>
</comment>
<reference evidence="14 15" key="1">
    <citation type="submission" date="2017-06" db="EMBL/GenBank/DDBJ databases">
        <title>Aedes aegypti genome working group (AGWG) sequencing and assembly.</title>
        <authorList>
            <consortium name="Aedes aegypti Genome Working Group (AGWG)"/>
            <person name="Matthews B.J."/>
        </authorList>
    </citation>
    <scope>NUCLEOTIDE SEQUENCE [LARGE SCALE GENOMIC DNA]</scope>
    <source>
        <strain evidence="14 15">LVP_AGWG</strain>
    </source>
</reference>
<dbReference type="PROSITE" id="PS00134">
    <property type="entry name" value="TRYPSIN_HIS"/>
    <property type="match status" value="1"/>
</dbReference>
<dbReference type="PRINTS" id="PR00722">
    <property type="entry name" value="CHYMOTRYPSIN"/>
</dbReference>
<reference evidence="14" key="2">
    <citation type="submission" date="2020-05" db="UniProtKB">
        <authorList>
            <consortium name="EnsemblMetazoa"/>
        </authorList>
    </citation>
    <scope>IDENTIFICATION</scope>
    <source>
        <strain evidence="14">LVP_AGWG</strain>
    </source>
</reference>
<evidence type="ECO:0000259" key="13">
    <source>
        <dbReference type="PROSITE" id="PS50240"/>
    </source>
</evidence>
<dbReference type="EC" id="3.4.21.4" evidence="11"/>
<keyword evidence="3" id="KW-0645">Protease</keyword>
<dbReference type="Pfam" id="PF00089">
    <property type="entry name" value="Trypsin"/>
    <property type="match status" value="1"/>
</dbReference>
<dbReference type="InterPro" id="IPR001254">
    <property type="entry name" value="Trypsin_dom"/>
</dbReference>
<keyword evidence="2" id="KW-0964">Secreted</keyword>
<dbReference type="InterPro" id="IPR001314">
    <property type="entry name" value="Peptidase_S1A"/>
</dbReference>
<evidence type="ECO:0000256" key="4">
    <source>
        <dbReference type="ARBA" id="ARBA00022729"/>
    </source>
</evidence>
<dbReference type="AlphaFoldDB" id="A0A1S4FDH3"/>
<evidence type="ECO:0000256" key="6">
    <source>
        <dbReference type="ARBA" id="ARBA00022801"/>
    </source>
</evidence>
<keyword evidence="7" id="KW-0720">Serine protease</keyword>
<dbReference type="InParanoid" id="A0A1S4FDH3"/>
<name>A0A1S4FDH3_AEDAE</name>
<dbReference type="SMART" id="SM00020">
    <property type="entry name" value="Tryp_SPc"/>
    <property type="match status" value="1"/>
</dbReference>
<dbReference type="OrthoDB" id="7758582at2759"/>